<comment type="function">
    <text evidence="5">RNA-free RNase P that catalyzes the removal of the 5'-leader sequence from pre-tRNA to produce the mature 5'-terminus.</text>
</comment>
<dbReference type="HAMAP" id="MF_01078">
    <property type="entry name" value="RNA_free_RNase_P"/>
    <property type="match status" value="1"/>
</dbReference>
<evidence type="ECO:0000256" key="1">
    <source>
        <dbReference type="ARBA" id="ARBA00022694"/>
    </source>
</evidence>
<dbReference type="EMBL" id="CP006867">
    <property type="protein sequence ID" value="ALU11703.1"/>
    <property type="molecule type" value="Genomic_DNA"/>
</dbReference>
<gene>
    <name evidence="6" type="ORF">EYM_03895</name>
</gene>
<evidence type="ECO:0000256" key="5">
    <source>
        <dbReference type="HAMAP-Rule" id="MF_01078"/>
    </source>
</evidence>
<keyword evidence="4 5" id="KW-0378">Hydrolase</keyword>
<dbReference type="InterPro" id="IPR014856">
    <property type="entry name" value="RNA_free_RNase_P"/>
</dbReference>
<dbReference type="Pfam" id="PF08745">
    <property type="entry name" value="PIN_5"/>
    <property type="match status" value="1"/>
</dbReference>
<dbReference type="InterPro" id="IPR029060">
    <property type="entry name" value="PIN-like_dom_sf"/>
</dbReference>
<dbReference type="SUPFAM" id="SSF88723">
    <property type="entry name" value="PIN domain-like"/>
    <property type="match status" value="1"/>
</dbReference>
<dbReference type="STRING" id="940295.EYM_03895"/>
<evidence type="ECO:0000256" key="4">
    <source>
        <dbReference type="ARBA" id="ARBA00022801"/>
    </source>
</evidence>
<sequence length="202" mass="22954">MLKFVIDTSALTDPRLRERFKSKELWECIEKSLELMALAKVRLGFSYYATPSILKEIVGFLERSSSPPSVISKLNVWISPLSPSLDEIKIPASLFVEYVKEVRRRFDKGLRVAEESTRRAHSGGDIGDHIRTLREKYRESTRKGIVDSPSDIEAILLAYQLNAVLVSNDEGLCELARRLGVSCIDPITFFDTIEEYLRLAKS</sequence>
<comment type="catalytic activity">
    <reaction evidence="5">
        <text>Endonucleolytic cleavage of RNA, removing 5'-extranucleotides from tRNA precursor.</text>
        <dbReference type="EC" id="3.1.26.5"/>
    </reaction>
</comment>
<organism evidence="6 7">
    <name type="scientific">Ignicoccus islandicus DSM 13165</name>
    <dbReference type="NCBI Taxonomy" id="940295"/>
    <lineage>
        <taxon>Archaea</taxon>
        <taxon>Thermoproteota</taxon>
        <taxon>Thermoprotei</taxon>
        <taxon>Desulfurococcales</taxon>
        <taxon>Desulfurococcaceae</taxon>
        <taxon>Ignicoccus</taxon>
    </lineage>
</organism>
<dbReference type="PANTHER" id="PTHR41173">
    <property type="entry name" value="UPF0278 PROTEIN TK1425"/>
    <property type="match status" value="1"/>
</dbReference>
<proteinExistence type="inferred from homology"/>
<keyword evidence="3 5" id="KW-0255">Endonuclease</keyword>
<dbReference type="CDD" id="cd18691">
    <property type="entry name" value="PIN_VapC-like"/>
    <property type="match status" value="1"/>
</dbReference>
<dbReference type="PANTHER" id="PTHR41173:SF1">
    <property type="entry name" value="RNA-FREE RIBONUCLEASE P"/>
    <property type="match status" value="1"/>
</dbReference>
<comment type="similarity">
    <text evidence="5">Belongs to the HARP family.</text>
</comment>
<evidence type="ECO:0000256" key="3">
    <source>
        <dbReference type="ARBA" id="ARBA00022759"/>
    </source>
</evidence>
<keyword evidence="1 5" id="KW-0819">tRNA processing</keyword>
<evidence type="ECO:0000313" key="7">
    <source>
        <dbReference type="Proteomes" id="UP000060778"/>
    </source>
</evidence>
<dbReference type="RefSeq" id="WP_075049745.1">
    <property type="nucleotide sequence ID" value="NZ_CP006867.1"/>
</dbReference>
<accession>A0A0U3FP10</accession>
<keyword evidence="7" id="KW-1185">Reference proteome</keyword>
<dbReference type="GO" id="GO:0004526">
    <property type="term" value="F:ribonuclease P activity"/>
    <property type="evidence" value="ECO:0007669"/>
    <property type="project" value="UniProtKB-UniRule"/>
</dbReference>
<dbReference type="OrthoDB" id="95197at2157"/>
<reference evidence="6 7" key="1">
    <citation type="submission" date="2013-11" db="EMBL/GenBank/DDBJ databases">
        <title>Comparative genomics of Ignicoccus.</title>
        <authorList>
            <person name="Podar M."/>
        </authorList>
    </citation>
    <scope>NUCLEOTIDE SEQUENCE [LARGE SCALE GENOMIC DNA]</scope>
    <source>
        <strain evidence="6 7">DSM 13165</strain>
    </source>
</reference>
<dbReference type="GeneID" id="30680173"/>
<dbReference type="KEGG" id="iis:EYM_03895"/>
<evidence type="ECO:0000256" key="2">
    <source>
        <dbReference type="ARBA" id="ARBA00022722"/>
    </source>
</evidence>
<dbReference type="Proteomes" id="UP000060778">
    <property type="component" value="Chromosome"/>
</dbReference>
<dbReference type="GO" id="GO:0001682">
    <property type="term" value="P:tRNA 5'-leader removal"/>
    <property type="evidence" value="ECO:0007669"/>
    <property type="project" value="UniProtKB-UniRule"/>
</dbReference>
<keyword evidence="2 5" id="KW-0540">Nuclease</keyword>
<dbReference type="EC" id="3.1.26.5" evidence="5"/>
<protein>
    <recommendedName>
        <fullName evidence="5">RNA-free ribonuclease P</fullName>
        <shortName evidence="5">RNA-free RNase P</shortName>
        <ecNumber evidence="5">3.1.26.5</ecNumber>
    </recommendedName>
    <alternativeName>
        <fullName evidence="5">Protein-only RNase P</fullName>
    </alternativeName>
</protein>
<dbReference type="AlphaFoldDB" id="A0A0U3FP10"/>
<dbReference type="NCBIfam" id="TIGR03875">
    <property type="entry name" value="RNA_lig_partner"/>
    <property type="match status" value="1"/>
</dbReference>
<evidence type="ECO:0000313" key="6">
    <source>
        <dbReference type="EMBL" id="ALU11703.1"/>
    </source>
</evidence>
<name>A0A0U3FP10_9CREN</name>